<dbReference type="PRINTS" id="PR01036">
    <property type="entry name" value="TCRTETB"/>
</dbReference>
<evidence type="ECO:0000313" key="11">
    <source>
        <dbReference type="Proteomes" id="UP000319486"/>
    </source>
</evidence>
<dbReference type="NCBIfam" id="TIGR00711">
    <property type="entry name" value="efflux_EmrB"/>
    <property type="match status" value="1"/>
</dbReference>
<evidence type="ECO:0000256" key="2">
    <source>
        <dbReference type="ARBA" id="ARBA00008537"/>
    </source>
</evidence>
<evidence type="ECO:0000256" key="5">
    <source>
        <dbReference type="ARBA" id="ARBA00022692"/>
    </source>
</evidence>
<dbReference type="InterPro" id="IPR036259">
    <property type="entry name" value="MFS_trans_sf"/>
</dbReference>
<dbReference type="Pfam" id="PF07690">
    <property type="entry name" value="MFS_1"/>
    <property type="match status" value="1"/>
</dbReference>
<evidence type="ECO:0000256" key="3">
    <source>
        <dbReference type="ARBA" id="ARBA00022448"/>
    </source>
</evidence>
<feature type="transmembrane region" description="Helical" evidence="8">
    <location>
        <begin position="109"/>
        <end position="131"/>
    </location>
</feature>
<feature type="transmembrane region" description="Helical" evidence="8">
    <location>
        <begin position="230"/>
        <end position="253"/>
    </location>
</feature>
<evidence type="ECO:0000256" key="1">
    <source>
        <dbReference type="ARBA" id="ARBA00004651"/>
    </source>
</evidence>
<evidence type="ECO:0000256" key="4">
    <source>
        <dbReference type="ARBA" id="ARBA00022475"/>
    </source>
</evidence>
<feature type="transmembrane region" description="Helical" evidence="8">
    <location>
        <begin position="303"/>
        <end position="327"/>
    </location>
</feature>
<dbReference type="SUPFAM" id="SSF103473">
    <property type="entry name" value="MFS general substrate transporter"/>
    <property type="match status" value="1"/>
</dbReference>
<dbReference type="RefSeq" id="WP_140652531.1">
    <property type="nucleotide sequence ID" value="NZ_RCZO01000006.1"/>
</dbReference>
<feature type="transmembrane region" description="Helical" evidence="8">
    <location>
        <begin position="143"/>
        <end position="162"/>
    </location>
</feature>
<accession>A0A502C5T1</accession>
<keyword evidence="7 8" id="KW-0472">Membrane</keyword>
<reference evidence="10 11" key="1">
    <citation type="journal article" date="2019" name="Environ. Microbiol.">
        <title>Species interactions and distinct microbial communities in high Arctic permafrost affected cryosols are associated with the CH4 and CO2 gas fluxes.</title>
        <authorList>
            <person name="Altshuler I."/>
            <person name="Hamel J."/>
            <person name="Turney S."/>
            <person name="Magnuson E."/>
            <person name="Levesque R."/>
            <person name="Greer C."/>
            <person name="Whyte L.G."/>
        </authorList>
    </citation>
    <scope>NUCLEOTIDE SEQUENCE [LARGE SCALE GENOMIC DNA]</scope>
    <source>
        <strain evidence="10 11">S13Y</strain>
    </source>
</reference>
<dbReference type="EMBL" id="RCZO01000006">
    <property type="protein sequence ID" value="TPG08152.1"/>
    <property type="molecule type" value="Genomic_DNA"/>
</dbReference>
<comment type="caution">
    <text evidence="10">The sequence shown here is derived from an EMBL/GenBank/DDBJ whole genome shotgun (WGS) entry which is preliminary data.</text>
</comment>
<keyword evidence="3" id="KW-0813">Transport</keyword>
<dbReference type="AlphaFoldDB" id="A0A502C5T1"/>
<dbReference type="PANTHER" id="PTHR42718">
    <property type="entry name" value="MAJOR FACILITATOR SUPERFAMILY MULTIDRUG TRANSPORTER MFSC"/>
    <property type="match status" value="1"/>
</dbReference>
<dbReference type="Gene3D" id="1.20.1720.10">
    <property type="entry name" value="Multidrug resistance protein D"/>
    <property type="match status" value="1"/>
</dbReference>
<feature type="transmembrane region" description="Helical" evidence="8">
    <location>
        <begin position="339"/>
        <end position="358"/>
    </location>
</feature>
<dbReference type="InterPro" id="IPR011701">
    <property type="entry name" value="MFS"/>
</dbReference>
<organism evidence="10 11">
    <name type="scientific">Rhodanobacter glycinis</name>
    <dbReference type="NCBI Taxonomy" id="582702"/>
    <lineage>
        <taxon>Bacteria</taxon>
        <taxon>Pseudomonadati</taxon>
        <taxon>Pseudomonadota</taxon>
        <taxon>Gammaproteobacteria</taxon>
        <taxon>Lysobacterales</taxon>
        <taxon>Rhodanobacteraceae</taxon>
        <taxon>Rhodanobacter</taxon>
    </lineage>
</organism>
<feature type="transmembrane region" description="Helical" evidence="8">
    <location>
        <begin position="174"/>
        <end position="194"/>
    </location>
</feature>
<dbReference type="CDD" id="cd17321">
    <property type="entry name" value="MFS_MMR_MDR_like"/>
    <property type="match status" value="1"/>
</dbReference>
<feature type="transmembrane region" description="Helical" evidence="8">
    <location>
        <begin position="274"/>
        <end position="297"/>
    </location>
</feature>
<dbReference type="InterPro" id="IPR004638">
    <property type="entry name" value="EmrB-like"/>
</dbReference>
<evidence type="ECO:0000256" key="7">
    <source>
        <dbReference type="ARBA" id="ARBA00023136"/>
    </source>
</evidence>
<feature type="transmembrane region" description="Helical" evidence="8">
    <location>
        <begin position="364"/>
        <end position="388"/>
    </location>
</feature>
<gene>
    <name evidence="10" type="ORF">EAH88_10865</name>
</gene>
<feature type="transmembrane region" description="Helical" evidence="8">
    <location>
        <begin position="409"/>
        <end position="426"/>
    </location>
</feature>
<evidence type="ECO:0000313" key="10">
    <source>
        <dbReference type="EMBL" id="TPG08152.1"/>
    </source>
</evidence>
<feature type="transmembrane region" description="Helical" evidence="8">
    <location>
        <begin position="84"/>
        <end position="103"/>
    </location>
</feature>
<proteinExistence type="inferred from homology"/>
<evidence type="ECO:0000256" key="8">
    <source>
        <dbReference type="SAM" id="Phobius"/>
    </source>
</evidence>
<keyword evidence="6 8" id="KW-1133">Transmembrane helix</keyword>
<evidence type="ECO:0000256" key="6">
    <source>
        <dbReference type="ARBA" id="ARBA00022989"/>
    </source>
</evidence>
<feature type="domain" description="Major facilitator superfamily (MFS) profile" evidence="9">
    <location>
        <begin position="18"/>
        <end position="460"/>
    </location>
</feature>
<keyword evidence="5 8" id="KW-0812">Transmembrane</keyword>
<sequence>MNTTISDARRANAHPNLILGICCLSLLMVAMDATIVNVALPSIRRDLAASVSGLQWVIDAYTMVVASLLMLAGSMADRFGRRRVFQLGMALFLLGSLLCSVAPDIHGLVAFRILQALGATMLNPVAMSIIANTFTEPRARARAIGVWGAVAGVAMALGPVIGGALTESIGWRSIFWVNLPIGAAAMLLAARYIPESRAPRARRVDPLGQLLVLVILATVTYAVIEGPHDGWGSITIIGLFAAAALSLVALLVYEPRRHEPLIEVRFFRSAPFSSATLIAICSFSAFSGFLFLNALYLQEVRGLSAFHTGLCTLPLALATILCSPLSGRLVGSYGTLPSLLASGTATVVSALMMTQLTATTPLPFLLLTYAIFGIGFGMVNAPITHTAVSGMPKAQAGLAAAVASTSRQIGASLGVALAGTILAGHVRNGFAEATHPFWWIITGGGITVLFLAWLSTTRWARDTTRHAAHLLEEAPAGAPA</sequence>
<dbReference type="Gene3D" id="1.20.1250.20">
    <property type="entry name" value="MFS general substrate transporter like domains"/>
    <property type="match status" value="1"/>
</dbReference>
<evidence type="ECO:0000259" key="9">
    <source>
        <dbReference type="PROSITE" id="PS50850"/>
    </source>
</evidence>
<dbReference type="GO" id="GO:0005886">
    <property type="term" value="C:plasma membrane"/>
    <property type="evidence" value="ECO:0007669"/>
    <property type="project" value="UniProtKB-SubCell"/>
</dbReference>
<dbReference type="GO" id="GO:0022857">
    <property type="term" value="F:transmembrane transporter activity"/>
    <property type="evidence" value="ECO:0007669"/>
    <property type="project" value="InterPro"/>
</dbReference>
<dbReference type="PROSITE" id="PS50850">
    <property type="entry name" value="MFS"/>
    <property type="match status" value="1"/>
</dbReference>
<comment type="similarity">
    <text evidence="2">Belongs to the major facilitator superfamily. EmrB family.</text>
</comment>
<name>A0A502C5T1_9GAMM</name>
<protein>
    <submittedName>
        <fullName evidence="10">DHA2 family efflux MFS transporter permease subunit</fullName>
    </submittedName>
</protein>
<feature type="transmembrane region" description="Helical" evidence="8">
    <location>
        <begin position="17"/>
        <end position="40"/>
    </location>
</feature>
<feature type="transmembrane region" description="Helical" evidence="8">
    <location>
        <begin position="52"/>
        <end position="72"/>
    </location>
</feature>
<comment type="subcellular location">
    <subcellularLocation>
        <location evidence="1">Cell membrane</location>
        <topology evidence="1">Multi-pass membrane protein</topology>
    </subcellularLocation>
</comment>
<keyword evidence="11" id="KW-1185">Reference proteome</keyword>
<dbReference type="Proteomes" id="UP000319486">
    <property type="component" value="Unassembled WGS sequence"/>
</dbReference>
<dbReference type="InterPro" id="IPR020846">
    <property type="entry name" value="MFS_dom"/>
</dbReference>
<feature type="transmembrane region" description="Helical" evidence="8">
    <location>
        <begin position="438"/>
        <end position="456"/>
    </location>
</feature>
<keyword evidence="4" id="KW-1003">Cell membrane</keyword>
<dbReference type="PANTHER" id="PTHR42718:SF9">
    <property type="entry name" value="MAJOR FACILITATOR SUPERFAMILY MULTIDRUG TRANSPORTER MFSC"/>
    <property type="match status" value="1"/>
</dbReference>
<feature type="transmembrane region" description="Helical" evidence="8">
    <location>
        <begin position="206"/>
        <end position="224"/>
    </location>
</feature>